<dbReference type="SUPFAM" id="SSF53850">
    <property type="entry name" value="Periplasmic binding protein-like II"/>
    <property type="match status" value="1"/>
</dbReference>
<dbReference type="InterPro" id="IPR006059">
    <property type="entry name" value="SBP"/>
</dbReference>
<accession>A0A1C0AK66</accession>
<dbReference type="Proteomes" id="UP000093501">
    <property type="component" value="Unassembled WGS sequence"/>
</dbReference>
<organism evidence="3 4">
    <name type="scientific">Tessaracoccus lapidicaptus</name>
    <dbReference type="NCBI Taxonomy" id="1427523"/>
    <lineage>
        <taxon>Bacteria</taxon>
        <taxon>Bacillati</taxon>
        <taxon>Actinomycetota</taxon>
        <taxon>Actinomycetes</taxon>
        <taxon>Propionibacteriales</taxon>
        <taxon>Propionibacteriaceae</taxon>
        <taxon>Tessaracoccus</taxon>
    </lineage>
</organism>
<keyword evidence="2" id="KW-0813">Transport</keyword>
<dbReference type="PANTHER" id="PTHR43649:SF29">
    <property type="entry name" value="OSMOPROTECTIVE COMPOUNDS-BINDING PROTEIN GGTB"/>
    <property type="match status" value="1"/>
</dbReference>
<name>A0A1C0AK66_9ACTN</name>
<dbReference type="PANTHER" id="PTHR43649">
    <property type="entry name" value="ARABINOSE-BINDING PROTEIN-RELATED"/>
    <property type="match status" value="1"/>
</dbReference>
<dbReference type="Pfam" id="PF01547">
    <property type="entry name" value="SBP_bac_1"/>
    <property type="match status" value="1"/>
</dbReference>
<gene>
    <name evidence="3" type="ORF">BCR15_06940</name>
</gene>
<evidence type="ECO:0000256" key="2">
    <source>
        <dbReference type="ARBA" id="ARBA00022448"/>
    </source>
</evidence>
<dbReference type="EMBL" id="MBQD01000023">
    <property type="protein sequence ID" value="OCL33012.1"/>
    <property type="molecule type" value="Genomic_DNA"/>
</dbReference>
<evidence type="ECO:0000256" key="1">
    <source>
        <dbReference type="ARBA" id="ARBA00008520"/>
    </source>
</evidence>
<dbReference type="RefSeq" id="WP_068752118.1">
    <property type="nucleotide sequence ID" value="NZ_LR214441.1"/>
</dbReference>
<keyword evidence="4" id="KW-1185">Reference proteome</keyword>
<evidence type="ECO:0000313" key="3">
    <source>
        <dbReference type="EMBL" id="OCL33012.1"/>
    </source>
</evidence>
<dbReference type="Gene3D" id="3.40.190.10">
    <property type="entry name" value="Periplasmic binding protein-like II"/>
    <property type="match status" value="2"/>
</dbReference>
<comment type="caution">
    <text evidence="3">The sequence shown here is derived from an EMBL/GenBank/DDBJ whole genome shotgun (WGS) entry which is preliminary data.</text>
</comment>
<dbReference type="InterPro" id="IPR050490">
    <property type="entry name" value="Bact_solute-bd_prot1"/>
</dbReference>
<protein>
    <submittedName>
        <fullName evidence="3">Uncharacterized protein</fullName>
    </submittedName>
</protein>
<evidence type="ECO:0000313" key="4">
    <source>
        <dbReference type="Proteomes" id="UP000093501"/>
    </source>
</evidence>
<comment type="similarity">
    <text evidence="1">Belongs to the bacterial solute-binding protein 1 family.</text>
</comment>
<dbReference type="PROSITE" id="PS51257">
    <property type="entry name" value="PROKAR_LIPOPROTEIN"/>
    <property type="match status" value="1"/>
</dbReference>
<reference evidence="4" key="1">
    <citation type="submission" date="2016-07" db="EMBL/GenBank/DDBJ databases">
        <authorList>
            <person name="Florea S."/>
            <person name="Webb J.S."/>
            <person name="Jaromczyk J."/>
            <person name="Schardl C.L."/>
        </authorList>
    </citation>
    <scope>NUCLEOTIDE SEQUENCE [LARGE SCALE GENOMIC DNA]</scope>
    <source>
        <strain evidence="4">IPBSL-7</strain>
    </source>
</reference>
<sequence length="438" mass="46953">MRKKYSWLAGIAAVSLLATGCLGGDSTPEATDGGGEETAKETIQIMYAFSGDQSTAFQKDMDTWGEENGITFDWIQSNEFEVQINSKVQSGNAPDIAIFPQPGILRALAEEGELAELGTQVDLDQLEADIIPGFLDAATVDGTVYGAPMAMNGKSFYWYNKPAFEAAGYTVPTSHEELLALVEEIKADGVAPICYGMESGSATGWPGTDWIEDYVLQTGGTEVYDKWVSGEIKFDSPEVREAFAIYEELLMTEGNVYGGIENASSNAFATALNPMFDAEPKCFLGKQGNFITQKGFFPDDIFAQLDTTVGMFVTPSVKGESPVLGGGDLAAAFTKNDANVKKVMAFMTTDPEFGDNQVQTGAWLSPLTTFDVEKYPNQVLKDVAAAVADASVFRFDGSDQMPGAVGSGSFWTGMVDYTSGRTDLDATLQAIDASWPAS</sequence>
<dbReference type="AlphaFoldDB" id="A0A1C0AK66"/>
<proteinExistence type="inferred from homology"/>